<gene>
    <name evidence="4" type="ORF">DQ70_05180</name>
    <name evidence="5" type="ORF">HZJ64_03010</name>
</gene>
<dbReference type="KEGG" id="lmv:Y193_02690"/>
<evidence type="ECO:0000313" key="6">
    <source>
        <dbReference type="Proteomes" id="UP000368512"/>
    </source>
</evidence>
<evidence type="ECO:0000256" key="2">
    <source>
        <dbReference type="SAM" id="SignalP"/>
    </source>
</evidence>
<comment type="caution">
    <text evidence="4">The sequence shown here is derived from an EMBL/GenBank/DDBJ whole genome shotgun (WGS) entry which is preliminary data.</text>
</comment>
<keyword evidence="2" id="KW-0732">Signal</keyword>
<feature type="signal peptide" evidence="2">
    <location>
        <begin position="1"/>
        <end position="21"/>
    </location>
</feature>
<evidence type="ECO:0000259" key="3">
    <source>
        <dbReference type="Pfam" id="PF16339"/>
    </source>
</evidence>
<feature type="compositionally biased region" description="Basic and acidic residues" evidence="1">
    <location>
        <begin position="137"/>
        <end position="157"/>
    </location>
</feature>
<feature type="region of interest" description="Disordered" evidence="1">
    <location>
        <begin position="137"/>
        <end position="178"/>
    </location>
</feature>
<dbReference type="Proteomes" id="UP000544530">
    <property type="component" value="Unassembled WGS sequence"/>
</dbReference>
<feature type="domain" description="DUF4969" evidence="3">
    <location>
        <begin position="1"/>
        <end position="79"/>
    </location>
</feature>
<dbReference type="AlphaFoldDB" id="A0A5Z1JF92"/>
<dbReference type="RefSeq" id="WP_003726063.1">
    <property type="nucleotide sequence ID" value="NC_021827.1"/>
</dbReference>
<dbReference type="PROSITE" id="PS51257">
    <property type="entry name" value="PROKAR_LIPOPROTEIN"/>
    <property type="match status" value="1"/>
</dbReference>
<organism evidence="4 6">
    <name type="scientific">Listeria monocytogenes</name>
    <dbReference type="NCBI Taxonomy" id="1639"/>
    <lineage>
        <taxon>Bacteria</taxon>
        <taxon>Bacillati</taxon>
        <taxon>Bacillota</taxon>
        <taxon>Bacilli</taxon>
        <taxon>Bacillales</taxon>
        <taxon>Listeriaceae</taxon>
        <taxon>Listeria</taxon>
    </lineage>
</organism>
<reference evidence="5 7" key="2">
    <citation type="submission" date="2020-06" db="EMBL/GenBank/DDBJ databases">
        <title>Two Listeria outbreaks in Switzerland in 2018 and 2020.</title>
        <authorList>
            <person name="Stevens M.J.A."/>
            <person name="Bloemberg G."/>
            <person name="Nusch-Inderbinnen M."/>
            <person name="Stephan R."/>
        </authorList>
    </citation>
    <scope>NUCLEOTIDE SEQUENCE [LARGE SCALE GENOMIC DNA]</scope>
    <source>
        <strain evidence="5 7">N18-0707</strain>
    </source>
</reference>
<name>A0A5Z1JF92_LISMN</name>
<dbReference type="Pfam" id="PF16339">
    <property type="entry name" value="DUF4969"/>
    <property type="match status" value="1"/>
</dbReference>
<sequence length="289" mass="32296">MKKRGLLLVSVLMLFIFLTVACGSSEDNEESGEISTKEIELTVDDPIIPTDENGEATIEGTVDPKSKLTIDGKAVKKDDSGRFTYTYSLPNDNVAEVDVKLLAVRKNYKDEKYTITITNNSKAYNDNMVKQEAIQKEEAEKAEKERKEAEEKAKQEEEAAAAKAATTDENTPSDDTVYGTLASKDTLTKEGDAFYKDEALDVLYSTVENDEIFQVLIQLGDESTIRKDLDKNHLTELARDYMESDATLIQTVSDESFVYESPSINKTYTVDYMLNDDGYVIAVYVTQAK</sequence>
<accession>A0A5Z1JF92</accession>
<evidence type="ECO:0000313" key="7">
    <source>
        <dbReference type="Proteomes" id="UP000544530"/>
    </source>
</evidence>
<proteinExistence type="predicted"/>
<evidence type="ECO:0000313" key="4">
    <source>
        <dbReference type="EMBL" id="EAC7480069.1"/>
    </source>
</evidence>
<evidence type="ECO:0000313" key="5">
    <source>
        <dbReference type="EMBL" id="NYA00791.1"/>
    </source>
</evidence>
<dbReference type="EMBL" id="JACAVN010000002">
    <property type="protein sequence ID" value="NYA00791.1"/>
    <property type="molecule type" value="Genomic_DNA"/>
</dbReference>
<dbReference type="Proteomes" id="UP000368512">
    <property type="component" value="Unassembled WGS sequence"/>
</dbReference>
<dbReference type="EMBL" id="AAAJWF010000003">
    <property type="protein sequence ID" value="EAC7480069.1"/>
    <property type="molecule type" value="Genomic_DNA"/>
</dbReference>
<feature type="chain" id="PRO_5041129342" evidence="2">
    <location>
        <begin position="22"/>
        <end position="289"/>
    </location>
</feature>
<dbReference type="InterPro" id="IPR032512">
    <property type="entry name" value="DUF4969"/>
</dbReference>
<evidence type="ECO:0000256" key="1">
    <source>
        <dbReference type="SAM" id="MobiDB-lite"/>
    </source>
</evidence>
<reference evidence="4 6" key="1">
    <citation type="submission" date="2018-06" db="EMBL/GenBank/DDBJ databases">
        <authorList>
            <consortium name="GenomeTrakr: Next Generation Sequencing Network for Food Pathogen Tracability"/>
        </authorList>
    </citation>
    <scope>NUCLEOTIDE SEQUENCE [LARGE SCALE GENOMIC DNA]</scope>
    <source>
        <strain evidence="4 6">CFSAN008042</strain>
    </source>
</reference>
<protein>
    <submittedName>
        <fullName evidence="4">DUF4969 domain-containing protein</fullName>
    </submittedName>
</protein>